<keyword evidence="2" id="KW-0433">Leucine-rich repeat</keyword>
<evidence type="ECO:0000313" key="10">
    <source>
        <dbReference type="EMBL" id="KAE8667807.1"/>
    </source>
</evidence>
<keyword evidence="6" id="KW-0067">ATP-binding</keyword>
<dbReference type="SMART" id="SM00369">
    <property type="entry name" value="LRR_TYP"/>
    <property type="match status" value="3"/>
</dbReference>
<dbReference type="InterPro" id="IPR032675">
    <property type="entry name" value="LRR_dom_sf"/>
</dbReference>
<protein>
    <submittedName>
        <fullName evidence="10">Nbs-lrr resistance protein</fullName>
    </submittedName>
</protein>
<sequence length="867" mass="99323">MLRFFNSRIWKQALQLCRISRGVEGWQQELDWDFSQVGLECSEIVLFFNLKFLEFWDLVDESTQAMKEVHTEGHFSGSLVVNDPSTVAVNLPTLEVVGKTTIMKDVHNRLLKGSEFRKLIWVTVSQDFNIRRLQKSVAGQLGENLSDDEDTIVRAGKLSDMLIEQGRYVLILDDVWDGFSLEDVGILKPTSDNGCKLVLTTRSERVVRSMGFKKFQVPCLPMEEAMDLFLSKFGQDMLPNPTLESSMKLIVKECDGLPLAIVTLAGCMRGISDPRLWENAIDELQGNIRNIHDMEDKRCIDHEIKKHELIEYWMEEGLIDEMGSRKAMECSGHSILQKLEENCLLERVEDGMHVKMHDLVRDMALHITRKRFLVKAGMLLEEVPNEEEWCEDLEKVSLMHNSISAVPRTMKGTPKFPKITTLLLSHNSLKEIPESFFEHFPNLKILDLSHNPIKSLPNSVSGLEKLTALLLNGCCELESLPCVVKLQALRKLDLRSSGVREMPEGLGMLVNLRYLDLGYTRCLKEIATGLLSKLRRLQYLAIHSILQNAEEMSELNKLEAFEGGFSNVGYLNMYAGQRKELYKYSILVCPQNKPRSFVQYSRSSSRNSVRFESIEINSGAAIVLPYQLQQLHFNHCKGVTSLNEVGLRDGTDLKVCELVRCDELESVFSSNCDQLRTLEYLTLTHLWNLKVLAGVEESSMGIFSSLKEIVLSGCHKIKQLLSSDWVLHNLEKIDVTLCWELEEIVTGSETEFSFPKLRRLRLCSLLGLKSICSENGVMVCESLQFIEIIDCPKLKRIPLYLPQLKVDDEGKLSSANSLEEICFNEMDWWNSVEWAHPHFNVKNVLRPLLKFRPWIEFLNYKFIEPQW</sequence>
<dbReference type="InterPro" id="IPR057135">
    <property type="entry name" value="At4g27190-like_LRR"/>
</dbReference>
<dbReference type="SUPFAM" id="SSF52058">
    <property type="entry name" value="L domain-like"/>
    <property type="match status" value="1"/>
</dbReference>
<dbReference type="Gene3D" id="3.80.10.10">
    <property type="entry name" value="Ribonuclease Inhibitor"/>
    <property type="match status" value="2"/>
</dbReference>
<dbReference type="Pfam" id="PF00931">
    <property type="entry name" value="NB-ARC"/>
    <property type="match status" value="1"/>
</dbReference>
<dbReference type="InterPro" id="IPR027417">
    <property type="entry name" value="P-loop_NTPase"/>
</dbReference>
<dbReference type="AlphaFoldDB" id="A0A6A2Y8R1"/>
<dbReference type="Gene3D" id="1.10.8.430">
    <property type="entry name" value="Helical domain of apoptotic protease-activating factors"/>
    <property type="match status" value="1"/>
</dbReference>
<dbReference type="PROSITE" id="PS51450">
    <property type="entry name" value="LRR"/>
    <property type="match status" value="1"/>
</dbReference>
<dbReference type="InterPro" id="IPR058922">
    <property type="entry name" value="WHD_DRP"/>
</dbReference>
<keyword evidence="4" id="KW-0547">Nucleotide-binding</keyword>
<dbReference type="SUPFAM" id="SSF52540">
    <property type="entry name" value="P-loop containing nucleoside triphosphate hydrolases"/>
    <property type="match status" value="1"/>
</dbReference>
<keyword evidence="11" id="KW-1185">Reference proteome</keyword>
<dbReference type="GO" id="GO:0005524">
    <property type="term" value="F:ATP binding"/>
    <property type="evidence" value="ECO:0007669"/>
    <property type="project" value="UniProtKB-KW"/>
</dbReference>
<dbReference type="InterPro" id="IPR050905">
    <property type="entry name" value="Plant_NBS-LRR"/>
</dbReference>
<dbReference type="PRINTS" id="PR00364">
    <property type="entry name" value="DISEASERSIST"/>
</dbReference>
<feature type="domain" description="Disease resistance protein At4g27190-like leucine-rich repeats" evidence="8">
    <location>
        <begin position="699"/>
        <end position="797"/>
    </location>
</feature>
<accession>A0A6A2Y8R1</accession>
<evidence type="ECO:0000256" key="3">
    <source>
        <dbReference type="ARBA" id="ARBA00022737"/>
    </source>
</evidence>
<evidence type="ECO:0000259" key="7">
    <source>
        <dbReference type="Pfam" id="PF00931"/>
    </source>
</evidence>
<dbReference type="Pfam" id="PF13855">
    <property type="entry name" value="LRR_8"/>
    <property type="match status" value="1"/>
</dbReference>
<dbReference type="InterPro" id="IPR003591">
    <property type="entry name" value="Leu-rich_rpt_typical-subtyp"/>
</dbReference>
<dbReference type="Proteomes" id="UP000436088">
    <property type="component" value="Unassembled WGS sequence"/>
</dbReference>
<dbReference type="InterPro" id="IPR001611">
    <property type="entry name" value="Leu-rich_rpt"/>
</dbReference>
<dbReference type="PANTHER" id="PTHR33463:SF217">
    <property type="entry name" value="DISEASE RESISTANCE PROTEIN RPS2-LIKE"/>
    <property type="match status" value="1"/>
</dbReference>
<evidence type="ECO:0000259" key="9">
    <source>
        <dbReference type="Pfam" id="PF23559"/>
    </source>
</evidence>
<evidence type="ECO:0000259" key="8">
    <source>
        <dbReference type="Pfam" id="PF23247"/>
    </source>
</evidence>
<organism evidence="10 11">
    <name type="scientific">Hibiscus syriacus</name>
    <name type="common">Rose of Sharon</name>
    <dbReference type="NCBI Taxonomy" id="106335"/>
    <lineage>
        <taxon>Eukaryota</taxon>
        <taxon>Viridiplantae</taxon>
        <taxon>Streptophyta</taxon>
        <taxon>Embryophyta</taxon>
        <taxon>Tracheophyta</taxon>
        <taxon>Spermatophyta</taxon>
        <taxon>Magnoliopsida</taxon>
        <taxon>eudicotyledons</taxon>
        <taxon>Gunneridae</taxon>
        <taxon>Pentapetalae</taxon>
        <taxon>rosids</taxon>
        <taxon>malvids</taxon>
        <taxon>Malvales</taxon>
        <taxon>Malvaceae</taxon>
        <taxon>Malvoideae</taxon>
        <taxon>Hibiscus</taxon>
    </lineage>
</organism>
<proteinExistence type="inferred from homology"/>
<dbReference type="GO" id="GO:0043531">
    <property type="term" value="F:ADP binding"/>
    <property type="evidence" value="ECO:0007669"/>
    <property type="project" value="InterPro"/>
</dbReference>
<comment type="similarity">
    <text evidence="1">Belongs to the disease resistance NB-LRR family.</text>
</comment>
<comment type="caution">
    <text evidence="10">The sequence shown here is derived from an EMBL/GenBank/DDBJ whole genome shotgun (WGS) entry which is preliminary data.</text>
</comment>
<gene>
    <name evidence="10" type="ORF">F3Y22_tig00112370pilonHSYRG00028</name>
</gene>
<dbReference type="InterPro" id="IPR002182">
    <property type="entry name" value="NB-ARC"/>
</dbReference>
<dbReference type="EMBL" id="VEPZ02001565">
    <property type="protein sequence ID" value="KAE8667807.1"/>
    <property type="molecule type" value="Genomic_DNA"/>
</dbReference>
<keyword evidence="5" id="KW-0611">Plant defense</keyword>
<dbReference type="GO" id="GO:0006952">
    <property type="term" value="P:defense response"/>
    <property type="evidence" value="ECO:0007669"/>
    <property type="project" value="UniProtKB-KW"/>
</dbReference>
<dbReference type="Pfam" id="PF23247">
    <property type="entry name" value="LRR_RPS2"/>
    <property type="match status" value="1"/>
</dbReference>
<dbReference type="InterPro" id="IPR042197">
    <property type="entry name" value="Apaf_helical"/>
</dbReference>
<evidence type="ECO:0000313" key="11">
    <source>
        <dbReference type="Proteomes" id="UP000436088"/>
    </source>
</evidence>
<dbReference type="Pfam" id="PF23559">
    <property type="entry name" value="WHD_DRP"/>
    <property type="match status" value="1"/>
</dbReference>
<evidence type="ECO:0000256" key="4">
    <source>
        <dbReference type="ARBA" id="ARBA00022741"/>
    </source>
</evidence>
<reference evidence="10" key="1">
    <citation type="submission" date="2019-09" db="EMBL/GenBank/DDBJ databases">
        <title>Draft genome information of white flower Hibiscus syriacus.</title>
        <authorList>
            <person name="Kim Y.-M."/>
        </authorList>
    </citation>
    <scope>NUCLEOTIDE SEQUENCE [LARGE SCALE GENOMIC DNA]</scope>
    <source>
        <strain evidence="10">YM2019G1</strain>
    </source>
</reference>
<name>A0A6A2Y8R1_HIBSY</name>
<keyword evidence="3" id="KW-0677">Repeat</keyword>
<evidence type="ECO:0000256" key="1">
    <source>
        <dbReference type="ARBA" id="ARBA00008894"/>
    </source>
</evidence>
<evidence type="ECO:0000256" key="5">
    <source>
        <dbReference type="ARBA" id="ARBA00022821"/>
    </source>
</evidence>
<evidence type="ECO:0000256" key="6">
    <source>
        <dbReference type="ARBA" id="ARBA00022840"/>
    </source>
</evidence>
<feature type="domain" description="NB-ARC" evidence="7">
    <location>
        <begin position="97"/>
        <end position="234"/>
    </location>
</feature>
<evidence type="ECO:0000256" key="2">
    <source>
        <dbReference type="ARBA" id="ARBA00022614"/>
    </source>
</evidence>
<dbReference type="PANTHER" id="PTHR33463">
    <property type="entry name" value="NB-ARC DOMAIN-CONTAINING PROTEIN-RELATED"/>
    <property type="match status" value="1"/>
</dbReference>
<feature type="domain" description="Disease resistance protein winged helix" evidence="9">
    <location>
        <begin position="301"/>
        <end position="364"/>
    </location>
</feature>
<dbReference type="Gene3D" id="3.40.50.300">
    <property type="entry name" value="P-loop containing nucleotide triphosphate hydrolases"/>
    <property type="match status" value="1"/>
</dbReference>